<dbReference type="Proteomes" id="UP000294865">
    <property type="component" value="Unassembled WGS sequence"/>
</dbReference>
<evidence type="ECO:0000256" key="12">
    <source>
        <dbReference type="ARBA" id="ARBA00022989"/>
    </source>
</evidence>
<dbReference type="Pfam" id="PF23846">
    <property type="entry name" value="Cache_WalK"/>
    <property type="match status" value="1"/>
</dbReference>
<proteinExistence type="predicted"/>
<evidence type="ECO:0000256" key="8">
    <source>
        <dbReference type="ARBA" id="ARBA00022692"/>
    </source>
</evidence>
<evidence type="ECO:0000313" key="20">
    <source>
        <dbReference type="EMBL" id="TDM16118.1"/>
    </source>
</evidence>
<comment type="catalytic activity">
    <reaction evidence="1">
        <text>ATP + protein L-histidine = ADP + protein N-phospho-L-histidine.</text>
        <dbReference type="EC" id="2.7.13.3"/>
    </reaction>
</comment>
<sequence>MKAIYKKLQSLHIKLVVIYVLLIIIGMQIIGLYFTNNLEKELTKNFKTNINQQIKSINYDIRTVYNENKSSPNKIQKEVQKVVDEYALRTEIDTIRFINDSEVIFATSNDTSKENINQKINDKQIQNSLSLGKTNDRIKLRDDPSGKVRVWVKNFPIKDDNKILGVIHIEESIEPVYAQLMKINSIFIIGTGLSLLITIILGFFIARTITKPIADMRNQALEMSKGNYTNRVKVYGNDEIGELALTFNNLSKRVQEAQANTESEKRRLDSVITHMSDGVIATDRRGRVRIVNEMALKMLDMNKDDVEGRHVLDILAIDAHYSLDELQDIAGGIIIDINEKEKLIVRASFSTIIQDTGFITGYIAVLHDVTEQHHVENERREFVANVSHELRTPLTSMRSYIEALEEGAWKEENLAPQFLSVTREETDRMIRLVNDLLQLSKMDNTDDNLNKELIDFNMFIHKIINRFEMSEGKNATFIRDIPKNGIFVEIDPDKMTQVFDNVITNALKYSKGKKKVEFHVKQNTLFNRMTIQIKDNGIGIPLNKVDKIFDRFFRVDKARTRKMGGTGLGLAISKEIIEAHNGRIWANSKEGYGTSVYITLPCEVLDDGEWDV</sequence>
<dbReference type="NCBIfam" id="TIGR00229">
    <property type="entry name" value="sensory_box"/>
    <property type="match status" value="1"/>
</dbReference>
<accession>A0A4R6C3M8</accession>
<dbReference type="EC" id="2.7.13.3" evidence="3"/>
<organism evidence="20 21">
    <name type="scientific">Macrococcoides canis</name>
    <dbReference type="NCBI Taxonomy" id="1855823"/>
    <lineage>
        <taxon>Bacteria</taxon>
        <taxon>Bacillati</taxon>
        <taxon>Bacillota</taxon>
        <taxon>Bacilli</taxon>
        <taxon>Bacillales</taxon>
        <taxon>Staphylococcaceae</taxon>
        <taxon>Macrococcoides</taxon>
    </lineage>
</organism>
<dbReference type="SMART" id="SM00388">
    <property type="entry name" value="HisKA"/>
    <property type="match status" value="1"/>
</dbReference>
<dbReference type="CDD" id="cd00082">
    <property type="entry name" value="HisKA"/>
    <property type="match status" value="1"/>
</dbReference>
<dbReference type="InterPro" id="IPR049814">
    <property type="entry name" value="Resp_reg_WalK"/>
</dbReference>
<evidence type="ECO:0000256" key="16">
    <source>
        <dbReference type="SAM" id="Phobius"/>
    </source>
</evidence>
<evidence type="ECO:0000256" key="15">
    <source>
        <dbReference type="SAM" id="Coils"/>
    </source>
</evidence>
<evidence type="ECO:0000256" key="1">
    <source>
        <dbReference type="ARBA" id="ARBA00000085"/>
    </source>
</evidence>
<protein>
    <recommendedName>
        <fullName evidence="4">Sensor protein kinase WalK</fullName>
        <ecNumber evidence="3">2.7.13.3</ecNumber>
    </recommendedName>
</protein>
<reference evidence="20 21" key="1">
    <citation type="submission" date="2019-01" db="EMBL/GenBank/DDBJ databases">
        <title>Draft genome sequences of Macrococcus caseolyticus, Macrococcus canis, Macrococcus bohemicus and Macrococcus goetzii.</title>
        <authorList>
            <person name="Mazhar S."/>
            <person name="Altermann E."/>
            <person name="Hill C."/>
            <person name="Mcauliffe O."/>
        </authorList>
    </citation>
    <scope>NUCLEOTIDE SEQUENCE [LARGE SCALE GENOMIC DNA]</scope>
    <source>
        <strain evidence="20 21">DPC7162</strain>
    </source>
</reference>
<dbReference type="SMART" id="SM00304">
    <property type="entry name" value="HAMP"/>
    <property type="match status" value="1"/>
</dbReference>
<dbReference type="Gene3D" id="3.30.450.20">
    <property type="entry name" value="PAS domain"/>
    <property type="match status" value="2"/>
</dbReference>
<feature type="transmembrane region" description="Helical" evidence="16">
    <location>
        <begin position="186"/>
        <end position="206"/>
    </location>
</feature>
<dbReference type="RefSeq" id="WP_133420170.1">
    <property type="nucleotide sequence ID" value="NZ_SDGR01000002.1"/>
</dbReference>
<dbReference type="Gene3D" id="1.10.287.130">
    <property type="match status" value="1"/>
</dbReference>
<dbReference type="PANTHER" id="PTHR45453:SF1">
    <property type="entry name" value="PHOSPHATE REGULON SENSOR PROTEIN PHOR"/>
    <property type="match status" value="1"/>
</dbReference>
<evidence type="ECO:0000256" key="9">
    <source>
        <dbReference type="ARBA" id="ARBA00022741"/>
    </source>
</evidence>
<dbReference type="GO" id="GO:0016036">
    <property type="term" value="P:cellular response to phosphate starvation"/>
    <property type="evidence" value="ECO:0007669"/>
    <property type="project" value="TreeGrafter"/>
</dbReference>
<dbReference type="PROSITE" id="PS50885">
    <property type="entry name" value="HAMP"/>
    <property type="match status" value="1"/>
</dbReference>
<dbReference type="InterPro" id="IPR003594">
    <property type="entry name" value="HATPase_dom"/>
</dbReference>
<dbReference type="InterPro" id="IPR057640">
    <property type="entry name" value="Cache_WalK"/>
</dbReference>
<dbReference type="Gene3D" id="1.10.8.500">
    <property type="entry name" value="HAMP domain in histidine kinase"/>
    <property type="match status" value="1"/>
</dbReference>
<dbReference type="Pfam" id="PF13426">
    <property type="entry name" value="PAS_9"/>
    <property type="match status" value="1"/>
</dbReference>
<evidence type="ECO:0000256" key="2">
    <source>
        <dbReference type="ARBA" id="ARBA00004651"/>
    </source>
</evidence>
<dbReference type="AlphaFoldDB" id="A0A4R6C3M8"/>
<dbReference type="GO" id="GO:0004721">
    <property type="term" value="F:phosphoprotein phosphatase activity"/>
    <property type="evidence" value="ECO:0007669"/>
    <property type="project" value="TreeGrafter"/>
</dbReference>
<keyword evidence="6" id="KW-0597">Phosphoprotein</keyword>
<keyword evidence="15" id="KW-0175">Coiled coil</keyword>
<evidence type="ECO:0000256" key="6">
    <source>
        <dbReference type="ARBA" id="ARBA00022553"/>
    </source>
</evidence>
<dbReference type="PROSITE" id="PS50109">
    <property type="entry name" value="HIS_KIN"/>
    <property type="match status" value="1"/>
</dbReference>
<keyword evidence="14 16" id="KW-0472">Membrane</keyword>
<dbReference type="SUPFAM" id="SSF55874">
    <property type="entry name" value="ATPase domain of HSP90 chaperone/DNA topoisomerase II/histidine kinase"/>
    <property type="match status" value="1"/>
</dbReference>
<evidence type="ECO:0000259" key="18">
    <source>
        <dbReference type="PROSITE" id="PS50112"/>
    </source>
</evidence>
<evidence type="ECO:0000256" key="14">
    <source>
        <dbReference type="ARBA" id="ARBA00023136"/>
    </source>
</evidence>
<dbReference type="EMBL" id="SDQG01000006">
    <property type="protein sequence ID" value="TDM16118.1"/>
    <property type="molecule type" value="Genomic_DNA"/>
</dbReference>
<dbReference type="InterPro" id="IPR035965">
    <property type="entry name" value="PAS-like_dom_sf"/>
</dbReference>
<keyword evidence="7" id="KW-0808">Transferase</keyword>
<dbReference type="NCBIfam" id="NF033092">
    <property type="entry name" value="HK_WalK"/>
    <property type="match status" value="1"/>
</dbReference>
<evidence type="ECO:0000256" key="7">
    <source>
        <dbReference type="ARBA" id="ARBA00022679"/>
    </source>
</evidence>
<dbReference type="SUPFAM" id="SSF158472">
    <property type="entry name" value="HAMP domain-like"/>
    <property type="match status" value="1"/>
</dbReference>
<dbReference type="PRINTS" id="PR00344">
    <property type="entry name" value="BCTRLSENSOR"/>
</dbReference>
<dbReference type="Pfam" id="PF00672">
    <property type="entry name" value="HAMP"/>
    <property type="match status" value="1"/>
</dbReference>
<dbReference type="InterPro" id="IPR005467">
    <property type="entry name" value="His_kinase_dom"/>
</dbReference>
<evidence type="ECO:0000256" key="10">
    <source>
        <dbReference type="ARBA" id="ARBA00022777"/>
    </source>
</evidence>
<dbReference type="InterPro" id="IPR050351">
    <property type="entry name" value="BphY/WalK/GraS-like"/>
</dbReference>
<evidence type="ECO:0000256" key="13">
    <source>
        <dbReference type="ARBA" id="ARBA00023012"/>
    </source>
</evidence>
<dbReference type="Pfam" id="PF00512">
    <property type="entry name" value="HisKA"/>
    <property type="match status" value="1"/>
</dbReference>
<evidence type="ECO:0000256" key="3">
    <source>
        <dbReference type="ARBA" id="ARBA00012438"/>
    </source>
</evidence>
<comment type="subcellular location">
    <subcellularLocation>
        <location evidence="2">Cell membrane</location>
        <topology evidence="2">Multi-pass membrane protein</topology>
    </subcellularLocation>
</comment>
<dbReference type="PANTHER" id="PTHR45453">
    <property type="entry name" value="PHOSPHATE REGULON SENSOR PROTEIN PHOR"/>
    <property type="match status" value="1"/>
</dbReference>
<dbReference type="SUPFAM" id="SSF55785">
    <property type="entry name" value="PYP-like sensor domain (PAS domain)"/>
    <property type="match status" value="1"/>
</dbReference>
<evidence type="ECO:0000256" key="11">
    <source>
        <dbReference type="ARBA" id="ARBA00022840"/>
    </source>
</evidence>
<dbReference type="SMART" id="SM00387">
    <property type="entry name" value="HATPase_c"/>
    <property type="match status" value="1"/>
</dbReference>
<dbReference type="GO" id="GO:0005886">
    <property type="term" value="C:plasma membrane"/>
    <property type="evidence" value="ECO:0007669"/>
    <property type="project" value="UniProtKB-SubCell"/>
</dbReference>
<name>A0A4R6C3M8_9STAP</name>
<gene>
    <name evidence="20" type="primary">walK</name>
    <name evidence="20" type="ORF">ETI04_09405</name>
</gene>
<dbReference type="InterPro" id="IPR004358">
    <property type="entry name" value="Sig_transdc_His_kin-like_C"/>
</dbReference>
<dbReference type="CDD" id="cd06225">
    <property type="entry name" value="HAMP"/>
    <property type="match status" value="1"/>
</dbReference>
<keyword evidence="9" id="KW-0547">Nucleotide-binding</keyword>
<feature type="coiled-coil region" evidence="15">
    <location>
        <begin position="240"/>
        <end position="267"/>
    </location>
</feature>
<dbReference type="InterPro" id="IPR036097">
    <property type="entry name" value="HisK_dim/P_sf"/>
</dbReference>
<dbReference type="SUPFAM" id="SSF47384">
    <property type="entry name" value="Homodimeric domain of signal transducing histidine kinase"/>
    <property type="match status" value="1"/>
</dbReference>
<feature type="transmembrane region" description="Helical" evidence="16">
    <location>
        <begin position="12"/>
        <end position="34"/>
    </location>
</feature>
<evidence type="ECO:0000259" key="19">
    <source>
        <dbReference type="PROSITE" id="PS50885"/>
    </source>
</evidence>
<dbReference type="InterPro" id="IPR003661">
    <property type="entry name" value="HisK_dim/P_dom"/>
</dbReference>
<keyword evidence="10 20" id="KW-0418">Kinase</keyword>
<dbReference type="InterPro" id="IPR000014">
    <property type="entry name" value="PAS"/>
</dbReference>
<keyword evidence="13" id="KW-0902">Two-component regulatory system</keyword>
<dbReference type="GO" id="GO:0005524">
    <property type="term" value="F:ATP binding"/>
    <property type="evidence" value="ECO:0007669"/>
    <property type="project" value="UniProtKB-KW"/>
</dbReference>
<dbReference type="Pfam" id="PF02518">
    <property type="entry name" value="HATPase_c"/>
    <property type="match status" value="1"/>
</dbReference>
<feature type="domain" description="HAMP" evidence="19">
    <location>
        <begin position="207"/>
        <end position="259"/>
    </location>
</feature>
<dbReference type="FunFam" id="1.10.8.500:FF:000001">
    <property type="entry name" value="Cell wall metabolism sensor histidine kinase"/>
    <property type="match status" value="1"/>
</dbReference>
<feature type="domain" description="PAS" evidence="18">
    <location>
        <begin position="264"/>
        <end position="315"/>
    </location>
</feature>
<dbReference type="GO" id="GO:0000155">
    <property type="term" value="F:phosphorelay sensor kinase activity"/>
    <property type="evidence" value="ECO:0007669"/>
    <property type="project" value="InterPro"/>
</dbReference>
<evidence type="ECO:0000256" key="4">
    <source>
        <dbReference type="ARBA" id="ARBA00017772"/>
    </source>
</evidence>
<dbReference type="FunFam" id="3.30.565.10:FF:000006">
    <property type="entry name" value="Sensor histidine kinase WalK"/>
    <property type="match status" value="1"/>
</dbReference>
<keyword evidence="8 16" id="KW-0812">Transmembrane</keyword>
<comment type="caution">
    <text evidence="20">The sequence shown here is derived from an EMBL/GenBank/DDBJ whole genome shotgun (WGS) entry which is preliminary data.</text>
</comment>
<dbReference type="InterPro" id="IPR036890">
    <property type="entry name" value="HATPase_C_sf"/>
</dbReference>
<dbReference type="Gene3D" id="3.30.565.10">
    <property type="entry name" value="Histidine kinase-like ATPase, C-terminal domain"/>
    <property type="match status" value="1"/>
</dbReference>
<keyword evidence="12 16" id="KW-1133">Transmembrane helix</keyword>
<dbReference type="InterPro" id="IPR003660">
    <property type="entry name" value="HAMP_dom"/>
</dbReference>
<dbReference type="FunFam" id="1.10.287.130:FF:000001">
    <property type="entry name" value="Two-component sensor histidine kinase"/>
    <property type="match status" value="1"/>
</dbReference>
<dbReference type="PROSITE" id="PS50112">
    <property type="entry name" value="PAS"/>
    <property type="match status" value="1"/>
</dbReference>
<dbReference type="SUPFAM" id="SSF103190">
    <property type="entry name" value="Sensory domain-like"/>
    <property type="match status" value="1"/>
</dbReference>
<dbReference type="SMART" id="SM00091">
    <property type="entry name" value="PAS"/>
    <property type="match status" value="1"/>
</dbReference>
<dbReference type="CDD" id="cd00130">
    <property type="entry name" value="PAS"/>
    <property type="match status" value="1"/>
</dbReference>
<evidence type="ECO:0000313" key="21">
    <source>
        <dbReference type="Proteomes" id="UP000294865"/>
    </source>
</evidence>
<evidence type="ECO:0000256" key="5">
    <source>
        <dbReference type="ARBA" id="ARBA00022475"/>
    </source>
</evidence>
<keyword evidence="5" id="KW-1003">Cell membrane</keyword>
<feature type="domain" description="Histidine kinase" evidence="17">
    <location>
        <begin position="385"/>
        <end position="604"/>
    </location>
</feature>
<dbReference type="CDD" id="cd00075">
    <property type="entry name" value="HATPase"/>
    <property type="match status" value="1"/>
</dbReference>
<evidence type="ECO:0000259" key="17">
    <source>
        <dbReference type="PROSITE" id="PS50109"/>
    </source>
</evidence>
<keyword evidence="11" id="KW-0067">ATP-binding</keyword>
<dbReference type="InterPro" id="IPR029151">
    <property type="entry name" value="Sensor-like_sf"/>
</dbReference>